<reference evidence="3 4" key="2">
    <citation type="journal article" date="2017" name="Genome Biol.">
        <title>New reference genome sequences of hot pepper reveal the massive evolution of plant disease-resistance genes by retroduplication.</title>
        <authorList>
            <person name="Kim S."/>
            <person name="Park J."/>
            <person name="Yeom S.I."/>
            <person name="Kim Y.M."/>
            <person name="Seo E."/>
            <person name="Kim K.T."/>
            <person name="Kim M.S."/>
            <person name="Lee J.M."/>
            <person name="Cheong K."/>
            <person name="Shin H.S."/>
            <person name="Kim S.B."/>
            <person name="Han K."/>
            <person name="Lee J."/>
            <person name="Park M."/>
            <person name="Lee H.A."/>
            <person name="Lee H.Y."/>
            <person name="Lee Y."/>
            <person name="Oh S."/>
            <person name="Lee J.H."/>
            <person name="Choi E."/>
            <person name="Choi E."/>
            <person name="Lee S.E."/>
            <person name="Jeon J."/>
            <person name="Kim H."/>
            <person name="Choi G."/>
            <person name="Song H."/>
            <person name="Lee J."/>
            <person name="Lee S.C."/>
            <person name="Kwon J.K."/>
            <person name="Lee H.Y."/>
            <person name="Koo N."/>
            <person name="Hong Y."/>
            <person name="Kim R.W."/>
            <person name="Kang W.H."/>
            <person name="Huh J.H."/>
            <person name="Kang B.C."/>
            <person name="Yang T.J."/>
            <person name="Lee Y.H."/>
            <person name="Bennetzen J.L."/>
            <person name="Choi D."/>
        </authorList>
    </citation>
    <scope>NUCLEOTIDE SEQUENCE [LARGE SCALE GENOMIC DNA]</scope>
    <source>
        <strain evidence="4">cv. CM334</strain>
    </source>
</reference>
<evidence type="ECO:0000313" key="4">
    <source>
        <dbReference type="Proteomes" id="UP000222542"/>
    </source>
</evidence>
<evidence type="ECO:0000313" key="3">
    <source>
        <dbReference type="EMBL" id="PHT89151.1"/>
    </source>
</evidence>
<keyword evidence="1" id="KW-0548">Nucleotidyltransferase</keyword>
<accession>A0A2G3A4N7</accession>
<dbReference type="PANTHER" id="PTHR23079">
    <property type="entry name" value="RNA-DEPENDENT RNA POLYMERASE"/>
    <property type="match status" value="1"/>
</dbReference>
<evidence type="ECO:0000256" key="1">
    <source>
        <dbReference type="RuleBase" id="RU363098"/>
    </source>
</evidence>
<comment type="function">
    <text evidence="1">Probably involved in the RNA silencing pathway and required for the generation of small interfering RNAs (siRNAs).</text>
</comment>
<reference evidence="3 4" key="1">
    <citation type="journal article" date="2014" name="Nat. Genet.">
        <title>Genome sequence of the hot pepper provides insights into the evolution of pungency in Capsicum species.</title>
        <authorList>
            <person name="Kim S."/>
            <person name="Park M."/>
            <person name="Yeom S.I."/>
            <person name="Kim Y.M."/>
            <person name="Lee J.M."/>
            <person name="Lee H.A."/>
            <person name="Seo E."/>
            <person name="Choi J."/>
            <person name="Cheong K."/>
            <person name="Kim K.T."/>
            <person name="Jung K."/>
            <person name="Lee G.W."/>
            <person name="Oh S.K."/>
            <person name="Bae C."/>
            <person name="Kim S.B."/>
            <person name="Lee H.Y."/>
            <person name="Kim S.Y."/>
            <person name="Kim M.S."/>
            <person name="Kang B.C."/>
            <person name="Jo Y.D."/>
            <person name="Yang H.B."/>
            <person name="Jeong H.J."/>
            <person name="Kang W.H."/>
            <person name="Kwon J.K."/>
            <person name="Shin C."/>
            <person name="Lim J.Y."/>
            <person name="Park J.H."/>
            <person name="Huh J.H."/>
            <person name="Kim J.S."/>
            <person name="Kim B.D."/>
            <person name="Cohen O."/>
            <person name="Paran I."/>
            <person name="Suh M.C."/>
            <person name="Lee S.B."/>
            <person name="Kim Y.K."/>
            <person name="Shin Y."/>
            <person name="Noh S.J."/>
            <person name="Park J."/>
            <person name="Seo Y.S."/>
            <person name="Kwon S.Y."/>
            <person name="Kim H.A."/>
            <person name="Park J.M."/>
            <person name="Kim H.J."/>
            <person name="Choi S.B."/>
            <person name="Bosland P.W."/>
            <person name="Reeves G."/>
            <person name="Jo S.H."/>
            <person name="Lee B.W."/>
            <person name="Cho H.T."/>
            <person name="Choi H.S."/>
            <person name="Lee M.S."/>
            <person name="Yu Y."/>
            <person name="Do Choi Y."/>
            <person name="Park B.S."/>
            <person name="van Deynze A."/>
            <person name="Ashrafi H."/>
            <person name="Hill T."/>
            <person name="Kim W.T."/>
            <person name="Pai H.S."/>
            <person name="Ahn H.K."/>
            <person name="Yeam I."/>
            <person name="Giovannoni J.J."/>
            <person name="Rose J.K."/>
            <person name="Sorensen I."/>
            <person name="Lee S.J."/>
            <person name="Kim R.W."/>
            <person name="Choi I.Y."/>
            <person name="Choi B.S."/>
            <person name="Lim J.S."/>
            <person name="Lee Y.H."/>
            <person name="Choi D."/>
        </authorList>
    </citation>
    <scope>NUCLEOTIDE SEQUENCE [LARGE SCALE GENOMIC DNA]</scope>
    <source>
        <strain evidence="4">cv. CM334</strain>
    </source>
</reference>
<sequence length="83" mass="9504">MLYSSVKPSLKNCFVKNSPEVSDIMKKLQVIKGLVIIAKNPSSSWDVRILEAFDVPGLHHLYDYLVFPQKGDNHIQMKQWGMT</sequence>
<dbReference type="EC" id="2.7.7.48" evidence="1"/>
<dbReference type="AlphaFoldDB" id="A0A2G3A4N7"/>
<comment type="similarity">
    <text evidence="1">Belongs to the RdRP family.</text>
</comment>
<keyword evidence="1" id="KW-0696">RNA-directed RNA polymerase</keyword>
<dbReference type="InterPro" id="IPR057596">
    <property type="entry name" value="RDRP_core"/>
</dbReference>
<dbReference type="GO" id="GO:0003968">
    <property type="term" value="F:RNA-directed RNA polymerase activity"/>
    <property type="evidence" value="ECO:0007669"/>
    <property type="project" value="UniProtKB-KW"/>
</dbReference>
<dbReference type="InterPro" id="IPR007855">
    <property type="entry name" value="RDRP"/>
</dbReference>
<dbReference type="PANTHER" id="PTHR23079:SF18">
    <property type="entry name" value="RNA-DEPENDENT RNA POLYMERASE 6"/>
    <property type="match status" value="1"/>
</dbReference>
<dbReference type="Pfam" id="PF05183">
    <property type="entry name" value="RdRP"/>
    <property type="match status" value="1"/>
</dbReference>
<keyword evidence="1" id="KW-0808">Transferase</keyword>
<gene>
    <name evidence="3" type="ORF">T459_04264</name>
</gene>
<dbReference type="Proteomes" id="UP000222542">
    <property type="component" value="Unassembled WGS sequence"/>
</dbReference>
<comment type="caution">
    <text evidence="3">The sequence shown here is derived from an EMBL/GenBank/DDBJ whole genome shotgun (WGS) entry which is preliminary data.</text>
</comment>
<keyword evidence="1" id="KW-0943">RNA-mediated gene silencing</keyword>
<dbReference type="GO" id="GO:0003723">
    <property type="term" value="F:RNA binding"/>
    <property type="evidence" value="ECO:0007669"/>
    <property type="project" value="UniProtKB-KW"/>
</dbReference>
<comment type="catalytic activity">
    <reaction evidence="1">
        <text>RNA(n) + a ribonucleoside 5'-triphosphate = RNA(n+1) + diphosphate</text>
        <dbReference type="Rhea" id="RHEA:21248"/>
        <dbReference type="Rhea" id="RHEA-COMP:14527"/>
        <dbReference type="Rhea" id="RHEA-COMP:17342"/>
        <dbReference type="ChEBI" id="CHEBI:33019"/>
        <dbReference type="ChEBI" id="CHEBI:61557"/>
        <dbReference type="ChEBI" id="CHEBI:140395"/>
        <dbReference type="EC" id="2.7.7.48"/>
    </reaction>
</comment>
<keyword evidence="1" id="KW-0694">RNA-binding</keyword>
<proteinExistence type="inferred from homology"/>
<evidence type="ECO:0000259" key="2">
    <source>
        <dbReference type="Pfam" id="PF05183"/>
    </source>
</evidence>
<keyword evidence="4" id="KW-1185">Reference proteome</keyword>
<protein>
    <recommendedName>
        <fullName evidence="1">RNA-dependent RNA polymerase</fullName>
        <ecNumber evidence="1">2.7.7.48</ecNumber>
    </recommendedName>
</protein>
<dbReference type="Gramene" id="PHT89151">
    <property type="protein sequence ID" value="PHT89151"/>
    <property type="gene ID" value="T459_04264"/>
</dbReference>
<dbReference type="GO" id="GO:0031047">
    <property type="term" value="P:regulatory ncRNA-mediated gene silencing"/>
    <property type="evidence" value="ECO:0007669"/>
    <property type="project" value="UniProtKB-KW"/>
</dbReference>
<dbReference type="EMBL" id="AYRZ02000002">
    <property type="protein sequence ID" value="PHT89151.1"/>
    <property type="molecule type" value="Genomic_DNA"/>
</dbReference>
<organism evidence="3 4">
    <name type="scientific">Capsicum annuum</name>
    <name type="common">Capsicum pepper</name>
    <dbReference type="NCBI Taxonomy" id="4072"/>
    <lineage>
        <taxon>Eukaryota</taxon>
        <taxon>Viridiplantae</taxon>
        <taxon>Streptophyta</taxon>
        <taxon>Embryophyta</taxon>
        <taxon>Tracheophyta</taxon>
        <taxon>Spermatophyta</taxon>
        <taxon>Magnoliopsida</taxon>
        <taxon>eudicotyledons</taxon>
        <taxon>Gunneridae</taxon>
        <taxon>Pentapetalae</taxon>
        <taxon>asterids</taxon>
        <taxon>lamiids</taxon>
        <taxon>Solanales</taxon>
        <taxon>Solanaceae</taxon>
        <taxon>Solanoideae</taxon>
        <taxon>Capsiceae</taxon>
        <taxon>Capsicum</taxon>
    </lineage>
</organism>
<feature type="domain" description="RDRP core" evidence="2">
    <location>
        <begin position="13"/>
        <end position="75"/>
    </location>
</feature>
<dbReference type="STRING" id="4072.A0A2G3A4N7"/>
<name>A0A2G3A4N7_CAPAN</name>